<dbReference type="eggNOG" id="ENOG5030F12">
    <property type="taxonomic scope" value="Bacteria"/>
</dbReference>
<sequence>MVENYNSFDYWEKVIDANKTIRGHIFMQELPNENSIYFHTLIFSKKTGINSIWGYFPNVRSLLGYIQYSFLQEAFYKWIYGRETLVTKIPYVTVEKIISEGERKNKISKDAAASMRYEYRLLNHLWNMPSKKVKIELKKFISAFNKRWIGDKNGFLYIKVFKTPEELGDLVISSSLFTSTEEELQDKIGMTIDEWKNVCSTAIKDTDNGKIFRNILLKKLSEVF</sequence>
<name>U5MLK6_CLOSA</name>
<gene>
    <name evidence="1" type="ORF">CLSA_c03280</name>
</gene>
<reference evidence="1 2" key="1">
    <citation type="journal article" date="2013" name="Genome Announc.">
        <title>Complete Genome Sequence of the Solvent Producer Clostridium saccharobutylicum NCP262 (DSM 13864).</title>
        <authorList>
            <person name="Poehlein A."/>
            <person name="Hartwich K."/>
            <person name="Krabben P."/>
            <person name="Ehrenreich A."/>
            <person name="Liebl W."/>
            <person name="Durre P."/>
            <person name="Gottschalk G."/>
            <person name="Daniel R."/>
        </authorList>
    </citation>
    <scope>NUCLEOTIDE SEQUENCE [LARGE SCALE GENOMIC DNA]</scope>
    <source>
        <strain evidence="1">DSM 13864</strain>
    </source>
</reference>
<organism evidence="1 2">
    <name type="scientific">Clostridium saccharobutylicum DSM 13864</name>
    <dbReference type="NCBI Taxonomy" id="1345695"/>
    <lineage>
        <taxon>Bacteria</taxon>
        <taxon>Bacillati</taxon>
        <taxon>Bacillota</taxon>
        <taxon>Clostridia</taxon>
        <taxon>Eubacteriales</taxon>
        <taxon>Clostridiaceae</taxon>
        <taxon>Clostridium</taxon>
    </lineage>
</organism>
<evidence type="ECO:0000313" key="2">
    <source>
        <dbReference type="Proteomes" id="UP000017118"/>
    </source>
</evidence>
<proteinExistence type="predicted"/>
<protein>
    <submittedName>
        <fullName evidence="1">Uncharacterized protein</fullName>
    </submittedName>
</protein>
<dbReference type="Proteomes" id="UP000017118">
    <property type="component" value="Chromosome"/>
</dbReference>
<keyword evidence="2" id="KW-1185">Reference proteome</keyword>
<dbReference type="EMBL" id="CP006721">
    <property type="protein sequence ID" value="AGX41378.1"/>
    <property type="molecule type" value="Genomic_DNA"/>
</dbReference>
<dbReference type="HOGENOM" id="CLU_102096_0_0_9"/>
<dbReference type="AlphaFoldDB" id="U5MLK6"/>
<dbReference type="KEGG" id="csb:CLSA_c03280"/>
<dbReference type="OrthoDB" id="1677987at2"/>
<evidence type="ECO:0000313" key="1">
    <source>
        <dbReference type="EMBL" id="AGX41378.1"/>
    </source>
</evidence>
<dbReference type="PATRIC" id="fig|1345695.10.peg.4411"/>
<accession>U5MLK6</accession>